<accession>A0ABW1J158</accession>
<evidence type="ECO:0000256" key="2">
    <source>
        <dbReference type="ARBA" id="ARBA00022448"/>
    </source>
</evidence>
<organism evidence="10 11">
    <name type="scientific">Pseudonocardia hispaniensis</name>
    <dbReference type="NCBI Taxonomy" id="904933"/>
    <lineage>
        <taxon>Bacteria</taxon>
        <taxon>Bacillati</taxon>
        <taxon>Actinomycetota</taxon>
        <taxon>Actinomycetes</taxon>
        <taxon>Pseudonocardiales</taxon>
        <taxon>Pseudonocardiaceae</taxon>
        <taxon>Pseudonocardia</taxon>
    </lineage>
</organism>
<dbReference type="Pfam" id="PF02653">
    <property type="entry name" value="BPD_transp_2"/>
    <property type="match status" value="1"/>
</dbReference>
<evidence type="ECO:0000256" key="9">
    <source>
        <dbReference type="SAM" id="Phobius"/>
    </source>
</evidence>
<feature type="transmembrane region" description="Helical" evidence="9">
    <location>
        <begin position="266"/>
        <end position="287"/>
    </location>
</feature>
<proteinExistence type="inferred from homology"/>
<dbReference type="PANTHER" id="PTHR11795">
    <property type="entry name" value="BRANCHED-CHAIN AMINO ACID TRANSPORT SYSTEM PERMEASE PROTEIN LIVH"/>
    <property type="match status" value="1"/>
</dbReference>
<protein>
    <submittedName>
        <fullName evidence="10">Branched-chain amino acid ABC transporter permease</fullName>
    </submittedName>
</protein>
<evidence type="ECO:0000256" key="7">
    <source>
        <dbReference type="ARBA" id="ARBA00023136"/>
    </source>
</evidence>
<name>A0ABW1J158_9PSEU</name>
<keyword evidence="4 9" id="KW-0812">Transmembrane</keyword>
<evidence type="ECO:0000256" key="3">
    <source>
        <dbReference type="ARBA" id="ARBA00022475"/>
    </source>
</evidence>
<keyword evidence="7 9" id="KW-0472">Membrane</keyword>
<dbReference type="EMBL" id="JBHSQW010000018">
    <property type="protein sequence ID" value="MFC5994384.1"/>
    <property type="molecule type" value="Genomic_DNA"/>
</dbReference>
<dbReference type="PANTHER" id="PTHR11795:SF451">
    <property type="entry name" value="ABC TRANSPORTER PERMEASE PROTEIN"/>
    <property type="match status" value="1"/>
</dbReference>
<evidence type="ECO:0000256" key="1">
    <source>
        <dbReference type="ARBA" id="ARBA00004651"/>
    </source>
</evidence>
<keyword evidence="3" id="KW-1003">Cell membrane</keyword>
<comment type="subcellular location">
    <subcellularLocation>
        <location evidence="1">Cell membrane</location>
        <topology evidence="1">Multi-pass membrane protein</topology>
    </subcellularLocation>
</comment>
<reference evidence="11" key="1">
    <citation type="journal article" date="2019" name="Int. J. Syst. Evol. Microbiol.">
        <title>The Global Catalogue of Microorganisms (GCM) 10K type strain sequencing project: providing services to taxonomists for standard genome sequencing and annotation.</title>
        <authorList>
            <consortium name="The Broad Institute Genomics Platform"/>
            <consortium name="The Broad Institute Genome Sequencing Center for Infectious Disease"/>
            <person name="Wu L."/>
            <person name="Ma J."/>
        </authorList>
    </citation>
    <scope>NUCLEOTIDE SEQUENCE [LARGE SCALE GENOMIC DNA]</scope>
    <source>
        <strain evidence="11">CCM 8391</strain>
    </source>
</reference>
<evidence type="ECO:0000256" key="8">
    <source>
        <dbReference type="ARBA" id="ARBA00037998"/>
    </source>
</evidence>
<keyword evidence="6 9" id="KW-1133">Transmembrane helix</keyword>
<dbReference type="CDD" id="cd06582">
    <property type="entry name" value="TM_PBP1_LivH_like"/>
    <property type="match status" value="1"/>
</dbReference>
<comment type="caution">
    <text evidence="10">The sequence shown here is derived from an EMBL/GenBank/DDBJ whole genome shotgun (WGS) entry which is preliminary data.</text>
</comment>
<feature type="transmembrane region" description="Helical" evidence="9">
    <location>
        <begin position="49"/>
        <end position="74"/>
    </location>
</feature>
<feature type="transmembrane region" description="Helical" evidence="9">
    <location>
        <begin position="6"/>
        <end position="29"/>
    </location>
</feature>
<evidence type="ECO:0000256" key="5">
    <source>
        <dbReference type="ARBA" id="ARBA00022970"/>
    </source>
</evidence>
<dbReference type="InterPro" id="IPR052157">
    <property type="entry name" value="BCAA_transport_permease"/>
</dbReference>
<dbReference type="InterPro" id="IPR001851">
    <property type="entry name" value="ABC_transp_permease"/>
</dbReference>
<gene>
    <name evidence="10" type="ORF">ACFQE5_09195</name>
</gene>
<dbReference type="Proteomes" id="UP001596302">
    <property type="component" value="Unassembled WGS sequence"/>
</dbReference>
<evidence type="ECO:0000313" key="11">
    <source>
        <dbReference type="Proteomes" id="UP001596302"/>
    </source>
</evidence>
<keyword evidence="5" id="KW-0029">Amino-acid transport</keyword>
<evidence type="ECO:0000256" key="6">
    <source>
        <dbReference type="ARBA" id="ARBA00022989"/>
    </source>
</evidence>
<sequence>MTVLLQQILSGIAAGAIYASIGIALVLIFRSTGIANFAQGEMAMVSTYIAWQLSVWGLPLVIAALSGVVFGVALGVFTERFVVRRVETGPHLNAVILTFGLFLIFNQTAAVIWHSTSQRFPSLVAAHTWQVFGIYFSSDVIFMLAVLMVESVGIYVLLQRTRIGLWMRASAANPESAALVGIDVQRMLMLGWGLAGGFGAIGGILIASRTFLEPNMMSGVLLYAFAAIVLGGLTSVFGAVVGGLIIGILENLVGTYVPFLGPDLKAVVPLTVVVLVLLVRPTGLFGTPERIRV</sequence>
<keyword evidence="11" id="KW-1185">Reference proteome</keyword>
<dbReference type="RefSeq" id="WP_379584417.1">
    <property type="nucleotide sequence ID" value="NZ_JBHSQW010000018.1"/>
</dbReference>
<comment type="similarity">
    <text evidence="8">Belongs to the binding-protein-dependent transport system permease family. LivHM subfamily.</text>
</comment>
<feature type="transmembrane region" description="Helical" evidence="9">
    <location>
        <begin position="189"/>
        <end position="208"/>
    </location>
</feature>
<evidence type="ECO:0000313" key="10">
    <source>
        <dbReference type="EMBL" id="MFC5994384.1"/>
    </source>
</evidence>
<feature type="transmembrane region" description="Helical" evidence="9">
    <location>
        <begin position="220"/>
        <end position="246"/>
    </location>
</feature>
<keyword evidence="2" id="KW-0813">Transport</keyword>
<feature type="transmembrane region" description="Helical" evidence="9">
    <location>
        <begin position="94"/>
        <end position="113"/>
    </location>
</feature>
<feature type="transmembrane region" description="Helical" evidence="9">
    <location>
        <begin position="134"/>
        <end position="158"/>
    </location>
</feature>
<evidence type="ECO:0000256" key="4">
    <source>
        <dbReference type="ARBA" id="ARBA00022692"/>
    </source>
</evidence>